<comment type="subcellular location">
    <subcellularLocation>
        <location evidence="9">Cytoplasm</location>
    </subcellularLocation>
    <subcellularLocation>
        <location evidence="9">Nucleus</location>
    </subcellularLocation>
</comment>
<evidence type="ECO:0000256" key="3">
    <source>
        <dbReference type="ARBA" id="ARBA00022741"/>
    </source>
</evidence>
<evidence type="ECO:0000256" key="7">
    <source>
        <dbReference type="ARBA" id="ARBA00023242"/>
    </source>
</evidence>
<dbReference type="AlphaFoldDB" id="A0A6U3WXC7"/>
<organism evidence="11">
    <name type="scientific">Ditylum brightwellii</name>
    <dbReference type="NCBI Taxonomy" id="49249"/>
    <lineage>
        <taxon>Eukaryota</taxon>
        <taxon>Sar</taxon>
        <taxon>Stramenopiles</taxon>
        <taxon>Ochrophyta</taxon>
        <taxon>Bacillariophyta</taxon>
        <taxon>Mediophyceae</taxon>
        <taxon>Lithodesmiophycidae</taxon>
        <taxon>Lithodesmiales</taxon>
        <taxon>Lithodesmiaceae</taxon>
        <taxon>Ditylum</taxon>
    </lineage>
</organism>
<dbReference type="EC" id="3.6.5.-" evidence="9"/>
<keyword evidence="3 9" id="KW-0547">Nucleotide-binding</keyword>
<evidence type="ECO:0000256" key="5">
    <source>
        <dbReference type="ARBA" id="ARBA00023054"/>
    </source>
</evidence>
<dbReference type="PANTHER" id="PTHR21231:SF8">
    <property type="entry name" value="GPN-LOOP GTPASE 1"/>
    <property type="match status" value="1"/>
</dbReference>
<dbReference type="GO" id="GO:0003924">
    <property type="term" value="F:GTPase activity"/>
    <property type="evidence" value="ECO:0007669"/>
    <property type="project" value="InterPro"/>
</dbReference>
<evidence type="ECO:0000256" key="6">
    <source>
        <dbReference type="ARBA" id="ARBA00023134"/>
    </source>
</evidence>
<evidence type="ECO:0000256" key="9">
    <source>
        <dbReference type="RuleBase" id="RU365059"/>
    </source>
</evidence>
<accession>A0A6U3WXC7</accession>
<keyword evidence="6 9" id="KW-0342">GTP-binding</keyword>
<keyword evidence="7" id="KW-0539">Nucleus</keyword>
<feature type="region of interest" description="Disordered" evidence="10">
    <location>
        <begin position="1"/>
        <end position="81"/>
    </location>
</feature>
<keyword evidence="5" id="KW-0175">Coiled coil</keyword>
<evidence type="ECO:0000256" key="1">
    <source>
        <dbReference type="ARBA" id="ARBA00005290"/>
    </source>
</evidence>
<dbReference type="GO" id="GO:0005525">
    <property type="term" value="F:GTP binding"/>
    <property type="evidence" value="ECO:0007669"/>
    <property type="project" value="UniProtKB-KW"/>
</dbReference>
<evidence type="ECO:0000256" key="2">
    <source>
        <dbReference type="ARBA" id="ARBA00022490"/>
    </source>
</evidence>
<protein>
    <recommendedName>
        <fullName evidence="9">GPN-loop GTPase</fullName>
        <ecNumber evidence="9">3.6.5.-</ecNumber>
    </recommendedName>
</protein>
<evidence type="ECO:0000256" key="8">
    <source>
        <dbReference type="ARBA" id="ARBA00055682"/>
    </source>
</evidence>
<proteinExistence type="inferred from homology"/>
<dbReference type="InterPro" id="IPR027417">
    <property type="entry name" value="P-loop_NTPase"/>
</dbReference>
<dbReference type="Gene3D" id="3.40.50.300">
    <property type="entry name" value="P-loop containing nucleotide triphosphate hydrolases"/>
    <property type="match status" value="1"/>
</dbReference>
<comment type="subunit">
    <text evidence="9">Binds to RNA polymerase II.</text>
</comment>
<sequence>MSDNNRIKTTTSTGVTRFHLTEEDLEGIPNLSNDENATGGDGSSSRKNEVKEEGEDSIPILRRRRLRRRQEEDGGITSEKNDDPICVIVVGMAGSGKTTLMAQLQRSLGIAQDTKREKVEKEEHEGETEEEEGSGGGNDKILEENDRTGYCVNLDPATKLVPYGVSIDIRDTVDYKEVMKQHNLGPNGAIMTSLNLFATKFDQVMTILERRAYGHEVDKAAASEGDTATANPKNDDTNKKINYILVDTPGQIEAFTWSASGTIMGESLASSFPTVLAFVVDTPRCAASPHTFMSNMLYACSMLYRTRLPLVVVFNKTDVVSHDFAQEWMEDYEAFQEALDERNEYTDGPESTGYYGSLTRSLSLVLDEFYTTLHKCGVSAATGDGVDDFWNAVQNAANDYETDYLEDLRNRIREQKAKKGALARLGVRRLQRDLDEDNRTRGSGVGRMS</sequence>
<dbReference type="FunFam" id="3.40.50.300:FF:000888">
    <property type="entry name" value="GPN-loop GTPase 1"/>
    <property type="match status" value="1"/>
</dbReference>
<keyword evidence="2 9" id="KW-0963">Cytoplasm</keyword>
<gene>
    <name evidence="11" type="ORF">DBRI1063_LOCUS8032</name>
</gene>
<feature type="compositionally biased region" description="Basic and acidic residues" evidence="10">
    <location>
        <begin position="113"/>
        <end position="124"/>
    </location>
</feature>
<reference evidence="11" key="1">
    <citation type="submission" date="2021-01" db="EMBL/GenBank/DDBJ databases">
        <authorList>
            <person name="Corre E."/>
            <person name="Pelletier E."/>
            <person name="Niang G."/>
            <person name="Scheremetjew M."/>
            <person name="Finn R."/>
            <person name="Kale V."/>
            <person name="Holt S."/>
            <person name="Cochrane G."/>
            <person name="Meng A."/>
            <person name="Brown T."/>
            <person name="Cohen L."/>
        </authorList>
    </citation>
    <scope>NUCLEOTIDE SEQUENCE</scope>
    <source>
        <strain evidence="11">Pop2</strain>
    </source>
</reference>
<dbReference type="Pfam" id="PF03029">
    <property type="entry name" value="ATP_bind_1"/>
    <property type="match status" value="1"/>
</dbReference>
<dbReference type="CDD" id="cd17870">
    <property type="entry name" value="GPN1"/>
    <property type="match status" value="1"/>
</dbReference>
<dbReference type="SUPFAM" id="SSF52540">
    <property type="entry name" value="P-loop containing nucleoside triphosphate hydrolases"/>
    <property type="match status" value="2"/>
</dbReference>
<dbReference type="GO" id="GO:0005634">
    <property type="term" value="C:nucleus"/>
    <property type="evidence" value="ECO:0007669"/>
    <property type="project" value="UniProtKB-SubCell"/>
</dbReference>
<evidence type="ECO:0000313" key="11">
    <source>
        <dbReference type="EMBL" id="CAD9324371.1"/>
    </source>
</evidence>
<feature type="region of interest" description="Disordered" evidence="10">
    <location>
        <begin position="112"/>
        <end position="142"/>
    </location>
</feature>
<dbReference type="PANTHER" id="PTHR21231">
    <property type="entry name" value="XPA-BINDING PROTEIN 1-RELATED"/>
    <property type="match status" value="1"/>
</dbReference>
<keyword evidence="4 9" id="KW-0378">Hydrolase</keyword>
<comment type="function">
    <text evidence="8 9">Small GTPase required for proper nuclear import of RNA polymerase II (RNAPII). May act at an RNAP assembly step prior to nuclear import.</text>
</comment>
<feature type="compositionally biased region" description="Polar residues" evidence="10">
    <location>
        <begin position="1"/>
        <end position="15"/>
    </location>
</feature>
<dbReference type="GO" id="GO:0005737">
    <property type="term" value="C:cytoplasm"/>
    <property type="evidence" value="ECO:0007669"/>
    <property type="project" value="UniProtKB-SubCell"/>
</dbReference>
<dbReference type="EMBL" id="HBGN01012619">
    <property type="protein sequence ID" value="CAD9324371.1"/>
    <property type="molecule type" value="Transcribed_RNA"/>
</dbReference>
<evidence type="ECO:0000256" key="10">
    <source>
        <dbReference type="SAM" id="MobiDB-lite"/>
    </source>
</evidence>
<evidence type="ECO:0000256" key="4">
    <source>
        <dbReference type="ARBA" id="ARBA00022801"/>
    </source>
</evidence>
<dbReference type="InterPro" id="IPR030230">
    <property type="entry name" value="Gpn1/Npa3/XAB1"/>
</dbReference>
<comment type="similarity">
    <text evidence="1 9">Belongs to the GPN-loop GTPase family.</text>
</comment>
<name>A0A6U3WXC7_9STRA</name>
<dbReference type="InterPro" id="IPR004130">
    <property type="entry name" value="Gpn"/>
</dbReference>